<sequence length="542" mass="61185">MSCLTQALEDSPQSESKMDISETASLDSAGASSTENNDLERRDVEESYVQFVRVNTNHNKSIGLSMQTSNILENDNDFNEINKTSLDNRIIKGDASLLTDSLAAQKHHHHIARTLAHKHPLMLSPTCTDSDSEFDHSNAIQNTIEHNETKKLTNYPDVVPKREYVHVQLTRHDKTETIMKCREMPGELPSSVLKSQNLKSATGLRSNSPDLLSSESELNLSQYQATVEPNFQAVALTPSRDTLLINAGVHNKNLSIVKKVGGEDISSLDSISNHSFDGDDDVEHNLASLSPSSSIIDGLGDDDDDDDDDCEGPELLPDDDFQETITPTPGCVDSVGITINGTMNESSIQLPQYTADEERKDSRNWQKITLPDGRTRDIDMRVIEPYKRVLSHGGYLNAGGHNAIVIFCACHLPDRSRTDYNYVMDNLFLYVVKTLEQLVTDDYVLIYLHGGSNRRNMPPFPWLKRCYQLLDRRLRKSLRNLYLVHPTFWIKSLIWMARPFVSNKFWRKLVYVKSLDELSKHVTSLEKAAIPEKVKQYDAKKH</sequence>
<evidence type="ECO:0000259" key="7">
    <source>
        <dbReference type="PROSITE" id="PS50191"/>
    </source>
</evidence>
<feature type="region of interest" description="Disordered" evidence="6">
    <location>
        <begin position="282"/>
        <end position="330"/>
    </location>
</feature>
<feature type="compositionally biased region" description="Acidic residues" evidence="6">
    <location>
        <begin position="299"/>
        <end position="322"/>
    </location>
</feature>
<feature type="region of interest" description="Disordered" evidence="6">
    <location>
        <begin position="1"/>
        <end position="42"/>
    </location>
</feature>
<evidence type="ECO:0000313" key="9">
    <source>
        <dbReference type="Proteomes" id="UP000091820"/>
    </source>
</evidence>
<dbReference type="AlphaFoldDB" id="A0A1A9WTH3"/>
<dbReference type="InterPro" id="IPR036865">
    <property type="entry name" value="CRAL-TRIO_dom_sf"/>
</dbReference>
<feature type="domain" description="CRAL-TRIO" evidence="7">
    <location>
        <begin position="379"/>
        <end position="542"/>
    </location>
</feature>
<evidence type="ECO:0000256" key="6">
    <source>
        <dbReference type="SAM" id="MobiDB-lite"/>
    </source>
</evidence>
<dbReference type="Proteomes" id="UP000091820">
    <property type="component" value="Unassembled WGS sequence"/>
</dbReference>
<keyword evidence="5" id="KW-0464">Manganese</keyword>
<evidence type="ECO:0000256" key="1">
    <source>
        <dbReference type="ARBA" id="ARBA00004496"/>
    </source>
</evidence>
<dbReference type="Pfam" id="PF13716">
    <property type="entry name" value="CRAL_TRIO_2"/>
    <property type="match status" value="1"/>
</dbReference>
<dbReference type="CDD" id="cd00170">
    <property type="entry name" value="SEC14"/>
    <property type="match status" value="1"/>
</dbReference>
<dbReference type="EnsemblMetazoa" id="GBRI031388-RA">
    <property type="protein sequence ID" value="GBRI031388-PA"/>
    <property type="gene ID" value="GBRI031388"/>
</dbReference>
<protein>
    <submittedName>
        <fullName evidence="8">CRAL-TRIO domain-containing protein</fullName>
    </submittedName>
</protein>
<dbReference type="PANTHER" id="PTHR12112">
    <property type="entry name" value="BNIP - RELATED"/>
    <property type="match status" value="1"/>
</dbReference>
<feature type="compositionally biased region" description="Polar residues" evidence="6">
    <location>
        <begin position="22"/>
        <end position="36"/>
    </location>
</feature>
<dbReference type="STRING" id="37001.A0A1A9WTH3"/>
<dbReference type="InterPro" id="IPR001251">
    <property type="entry name" value="CRAL-TRIO_dom"/>
</dbReference>
<evidence type="ECO:0000256" key="5">
    <source>
        <dbReference type="ARBA" id="ARBA00023211"/>
    </source>
</evidence>
<dbReference type="GO" id="GO:0005737">
    <property type="term" value="C:cytoplasm"/>
    <property type="evidence" value="ECO:0007669"/>
    <property type="project" value="UniProtKB-SubCell"/>
</dbReference>
<reference evidence="8" key="2">
    <citation type="submission" date="2020-05" db="UniProtKB">
        <authorList>
            <consortium name="EnsemblMetazoa"/>
        </authorList>
    </citation>
    <scope>IDENTIFICATION</scope>
    <source>
        <strain evidence="8">IAEA</strain>
    </source>
</reference>
<keyword evidence="9" id="KW-1185">Reference proteome</keyword>
<keyword evidence="2" id="KW-0963">Cytoplasm</keyword>
<dbReference type="InterPro" id="IPR022181">
    <property type="entry name" value="Bcl2-/adenovirus-E1B"/>
</dbReference>
<proteinExistence type="predicted"/>
<dbReference type="SMART" id="SM00516">
    <property type="entry name" value="SEC14"/>
    <property type="match status" value="1"/>
</dbReference>
<comment type="subcellular location">
    <subcellularLocation>
        <location evidence="1">Cytoplasm</location>
    </subcellularLocation>
</comment>
<dbReference type="PROSITE" id="PS50191">
    <property type="entry name" value="CRAL_TRIO"/>
    <property type="match status" value="1"/>
</dbReference>
<evidence type="ECO:0000256" key="2">
    <source>
        <dbReference type="ARBA" id="ARBA00022490"/>
    </source>
</evidence>
<keyword evidence="4" id="KW-0378">Hydrolase</keyword>
<dbReference type="VEuPathDB" id="VectorBase:GBRI031388"/>
<dbReference type="SUPFAM" id="SSF52087">
    <property type="entry name" value="CRAL/TRIO domain"/>
    <property type="match status" value="1"/>
</dbReference>
<dbReference type="Gene3D" id="3.40.525.10">
    <property type="entry name" value="CRAL-TRIO lipid binding domain"/>
    <property type="match status" value="1"/>
</dbReference>
<evidence type="ECO:0000256" key="4">
    <source>
        <dbReference type="ARBA" id="ARBA00022801"/>
    </source>
</evidence>
<accession>A0A1A9WTH3</accession>
<organism evidence="8 9">
    <name type="scientific">Glossina brevipalpis</name>
    <dbReference type="NCBI Taxonomy" id="37001"/>
    <lineage>
        <taxon>Eukaryota</taxon>
        <taxon>Metazoa</taxon>
        <taxon>Ecdysozoa</taxon>
        <taxon>Arthropoda</taxon>
        <taxon>Hexapoda</taxon>
        <taxon>Insecta</taxon>
        <taxon>Pterygota</taxon>
        <taxon>Neoptera</taxon>
        <taxon>Endopterygota</taxon>
        <taxon>Diptera</taxon>
        <taxon>Brachycera</taxon>
        <taxon>Muscomorpha</taxon>
        <taxon>Hippoboscoidea</taxon>
        <taxon>Glossinidae</taxon>
        <taxon>Glossina</taxon>
    </lineage>
</organism>
<keyword evidence="3" id="KW-0479">Metal-binding</keyword>
<evidence type="ECO:0000256" key="3">
    <source>
        <dbReference type="ARBA" id="ARBA00022723"/>
    </source>
</evidence>
<dbReference type="FunFam" id="3.40.525.10:FF:000001">
    <property type="entry name" value="BCL2/adenovirus E1B protein-interacting protein 2"/>
    <property type="match status" value="1"/>
</dbReference>
<dbReference type="PANTHER" id="PTHR12112:SF22">
    <property type="entry name" value="MANGANESE-DEPENDENT INORGANIC PYROPHOSPHATASE-RELATED"/>
    <property type="match status" value="1"/>
</dbReference>
<reference evidence="9" key="1">
    <citation type="submission" date="2014-03" db="EMBL/GenBank/DDBJ databases">
        <authorList>
            <person name="Aksoy S."/>
            <person name="Warren W."/>
            <person name="Wilson R.K."/>
        </authorList>
    </citation>
    <scope>NUCLEOTIDE SEQUENCE [LARGE SCALE GENOMIC DNA]</scope>
    <source>
        <strain evidence="9">IAEA</strain>
    </source>
</reference>
<name>A0A1A9WTH3_9MUSC</name>
<evidence type="ECO:0000313" key="8">
    <source>
        <dbReference type="EnsemblMetazoa" id="GBRI031388-PA"/>
    </source>
</evidence>
<dbReference type="Pfam" id="PF12496">
    <property type="entry name" value="BNIP2"/>
    <property type="match status" value="1"/>
</dbReference>